<evidence type="ECO:0000256" key="2">
    <source>
        <dbReference type="SAM" id="MobiDB-lite"/>
    </source>
</evidence>
<keyword evidence="1" id="KW-0238">DNA-binding</keyword>
<dbReference type="InterPro" id="IPR006600">
    <property type="entry name" value="HTH_CenpB_DNA-bd_dom"/>
</dbReference>
<evidence type="ECO:0000256" key="1">
    <source>
        <dbReference type="ARBA" id="ARBA00023125"/>
    </source>
</evidence>
<sequence length="237" mass="27026">MRNRCSCLGNRLFYSVSGRGWMDASISAIYQINSHSWLICNCVYEQARTSNISVDENFLREKALEIAASNGMDTFSASNGGVLGLFPRFKSRLGLVSRKLCGESATVLNTDGIEMWLEKLLKLLEGYKDCDIYKANEAANWPLDARIINCFKQFYRRKPIKKSLSFMEQAKESTPKKDILQAIHFVLSAWHEITSSAIQHCFVKCGYIRKNYEECLTEGQENDDDDDDNAEEKIGWV</sequence>
<proteinExistence type="predicted"/>
<dbReference type="Pfam" id="PF03184">
    <property type="entry name" value="DDE_1"/>
    <property type="match status" value="1"/>
</dbReference>
<feature type="region of interest" description="Disordered" evidence="2">
    <location>
        <begin position="218"/>
        <end position="237"/>
    </location>
</feature>
<dbReference type="AlphaFoldDB" id="A0A8X6NYB1"/>
<dbReference type="Gene3D" id="1.10.10.60">
    <property type="entry name" value="Homeodomain-like"/>
    <property type="match status" value="1"/>
</dbReference>
<reference evidence="5" key="1">
    <citation type="submission" date="2020-08" db="EMBL/GenBank/DDBJ databases">
        <title>Multicomponent nature underlies the extraordinary mechanical properties of spider dragline silk.</title>
        <authorList>
            <person name="Kono N."/>
            <person name="Nakamura H."/>
            <person name="Mori M."/>
            <person name="Yoshida Y."/>
            <person name="Ohtoshi R."/>
            <person name="Malay A.D."/>
            <person name="Moran D.A.P."/>
            <person name="Tomita M."/>
            <person name="Numata K."/>
            <person name="Arakawa K."/>
        </authorList>
    </citation>
    <scope>NUCLEOTIDE SEQUENCE</scope>
</reference>
<dbReference type="Pfam" id="PF03221">
    <property type="entry name" value="HTH_Tnp_Tc5"/>
    <property type="match status" value="1"/>
</dbReference>
<evidence type="ECO:0000259" key="3">
    <source>
        <dbReference type="Pfam" id="PF03184"/>
    </source>
</evidence>
<protein>
    <recommendedName>
        <fullName evidence="7">DDE-1 domain-containing protein</fullName>
    </recommendedName>
</protein>
<evidence type="ECO:0000313" key="6">
    <source>
        <dbReference type="Proteomes" id="UP000887013"/>
    </source>
</evidence>
<organism evidence="5 6">
    <name type="scientific">Nephila pilipes</name>
    <name type="common">Giant wood spider</name>
    <name type="synonym">Nephila maculata</name>
    <dbReference type="NCBI Taxonomy" id="299642"/>
    <lineage>
        <taxon>Eukaryota</taxon>
        <taxon>Metazoa</taxon>
        <taxon>Ecdysozoa</taxon>
        <taxon>Arthropoda</taxon>
        <taxon>Chelicerata</taxon>
        <taxon>Arachnida</taxon>
        <taxon>Araneae</taxon>
        <taxon>Araneomorphae</taxon>
        <taxon>Entelegynae</taxon>
        <taxon>Araneoidea</taxon>
        <taxon>Nephilidae</taxon>
        <taxon>Nephila</taxon>
    </lineage>
</organism>
<evidence type="ECO:0008006" key="7">
    <source>
        <dbReference type="Google" id="ProtNLM"/>
    </source>
</evidence>
<feature type="domain" description="HTH CENPB-type" evidence="4">
    <location>
        <begin position="44"/>
        <end position="99"/>
    </location>
</feature>
<accession>A0A8X6NYB1</accession>
<evidence type="ECO:0000259" key="4">
    <source>
        <dbReference type="Pfam" id="PF03221"/>
    </source>
</evidence>
<keyword evidence="6" id="KW-1185">Reference proteome</keyword>
<name>A0A8X6NYB1_NEPPI</name>
<feature type="domain" description="DDE-1" evidence="3">
    <location>
        <begin position="142"/>
        <end position="202"/>
    </location>
</feature>
<dbReference type="InterPro" id="IPR004875">
    <property type="entry name" value="DDE_SF_endonuclease_dom"/>
</dbReference>
<dbReference type="Proteomes" id="UP000887013">
    <property type="component" value="Unassembled WGS sequence"/>
</dbReference>
<dbReference type="EMBL" id="BMAW01014870">
    <property type="protein sequence ID" value="GFT40888.1"/>
    <property type="molecule type" value="Genomic_DNA"/>
</dbReference>
<feature type="compositionally biased region" description="Acidic residues" evidence="2">
    <location>
        <begin position="220"/>
        <end position="230"/>
    </location>
</feature>
<comment type="caution">
    <text evidence="5">The sequence shown here is derived from an EMBL/GenBank/DDBJ whole genome shotgun (WGS) entry which is preliminary data.</text>
</comment>
<evidence type="ECO:0000313" key="5">
    <source>
        <dbReference type="EMBL" id="GFT40888.1"/>
    </source>
</evidence>
<dbReference type="GO" id="GO:0003677">
    <property type="term" value="F:DNA binding"/>
    <property type="evidence" value="ECO:0007669"/>
    <property type="project" value="UniProtKB-KW"/>
</dbReference>
<dbReference type="OrthoDB" id="125347at2759"/>
<gene>
    <name evidence="5" type="ORF">NPIL_264771</name>
</gene>